<dbReference type="STRING" id="235985.SAMN05414137_116215"/>
<name>A0A1H7UWQ7_STRJI</name>
<evidence type="ECO:0000256" key="1">
    <source>
        <dbReference type="SAM" id="MobiDB-lite"/>
    </source>
</evidence>
<sequence length="222" mass="21654">MKFCPTCRRHLNGAYSCPGCGTAAADLPTVPPTEATGVEAARTVAYSHPGELRATEPGADESRRGGRAEQREQQRRRAAKRRRGVLLGGVGVLVIAAAGVAMANVSGNPGPPPLDAGSTAGGASATAPDGAVPSVTPTASSAGDHRRATHHPHPSASASATASASARPTASRSPAPGSSGGTGSTGGASTAGSGTDGGTTGGTPSTKPSPSSTCHPILFWCG</sequence>
<evidence type="ECO:0000313" key="3">
    <source>
        <dbReference type="EMBL" id="SEM01264.1"/>
    </source>
</evidence>
<feature type="transmembrane region" description="Helical" evidence="2">
    <location>
        <begin position="84"/>
        <end position="103"/>
    </location>
</feature>
<feature type="compositionally biased region" description="Basic and acidic residues" evidence="1">
    <location>
        <begin position="50"/>
        <end position="75"/>
    </location>
</feature>
<evidence type="ECO:0000313" key="4">
    <source>
        <dbReference type="Proteomes" id="UP000183015"/>
    </source>
</evidence>
<protein>
    <submittedName>
        <fullName evidence="3">Uncharacterized protein</fullName>
    </submittedName>
</protein>
<organism evidence="3 4">
    <name type="scientific">Streptacidiphilus jiangxiensis</name>
    <dbReference type="NCBI Taxonomy" id="235985"/>
    <lineage>
        <taxon>Bacteria</taxon>
        <taxon>Bacillati</taxon>
        <taxon>Actinomycetota</taxon>
        <taxon>Actinomycetes</taxon>
        <taxon>Kitasatosporales</taxon>
        <taxon>Streptomycetaceae</taxon>
        <taxon>Streptacidiphilus</taxon>
    </lineage>
</organism>
<feature type="region of interest" description="Disordered" evidence="1">
    <location>
        <begin position="46"/>
        <end position="81"/>
    </location>
</feature>
<feature type="compositionally biased region" description="Low complexity" evidence="1">
    <location>
        <begin position="154"/>
        <end position="177"/>
    </location>
</feature>
<proteinExistence type="predicted"/>
<keyword evidence="2" id="KW-0812">Transmembrane</keyword>
<feature type="compositionally biased region" description="Low complexity" evidence="1">
    <location>
        <begin position="115"/>
        <end position="131"/>
    </location>
</feature>
<gene>
    <name evidence="3" type="ORF">SAMN05414137_116215</name>
</gene>
<dbReference type="Proteomes" id="UP000183015">
    <property type="component" value="Unassembled WGS sequence"/>
</dbReference>
<feature type="compositionally biased region" description="Low complexity" evidence="1">
    <location>
        <begin position="202"/>
        <end position="213"/>
    </location>
</feature>
<accession>A0A1H7UWQ7</accession>
<keyword evidence="2" id="KW-0472">Membrane</keyword>
<dbReference type="RefSeq" id="WP_042451363.1">
    <property type="nucleotide sequence ID" value="NZ_BBPN01000022.1"/>
</dbReference>
<reference evidence="4" key="1">
    <citation type="submission" date="2016-10" db="EMBL/GenBank/DDBJ databases">
        <authorList>
            <person name="Varghese N."/>
        </authorList>
    </citation>
    <scope>NUCLEOTIDE SEQUENCE [LARGE SCALE GENOMIC DNA]</scope>
    <source>
        <strain evidence="4">DSM 45096 / BCRC 16803 / CGMCC 4.1857 / CIP 109030 / JCM 12277 / KCTC 19219 / NBRC 100920 / 33214</strain>
    </source>
</reference>
<dbReference type="EMBL" id="FOAZ01000016">
    <property type="protein sequence ID" value="SEM01264.1"/>
    <property type="molecule type" value="Genomic_DNA"/>
</dbReference>
<evidence type="ECO:0000256" key="2">
    <source>
        <dbReference type="SAM" id="Phobius"/>
    </source>
</evidence>
<dbReference type="AlphaFoldDB" id="A0A1H7UWQ7"/>
<keyword evidence="4" id="KW-1185">Reference proteome</keyword>
<keyword evidence="2" id="KW-1133">Transmembrane helix</keyword>
<feature type="region of interest" description="Disordered" evidence="1">
    <location>
        <begin position="111"/>
        <end position="215"/>
    </location>
</feature>
<dbReference type="OrthoDB" id="3855728at2"/>